<reference evidence="5 6" key="1">
    <citation type="journal article" date="2019" name="Emerg. Microbes Infect.">
        <title>Comprehensive subspecies identification of 175 nontuberculous mycobacteria species based on 7547 genomic profiles.</title>
        <authorList>
            <person name="Matsumoto Y."/>
            <person name="Kinjo T."/>
            <person name="Motooka D."/>
            <person name="Nabeya D."/>
            <person name="Jung N."/>
            <person name="Uechi K."/>
            <person name="Horii T."/>
            <person name="Iida T."/>
            <person name="Fujita J."/>
            <person name="Nakamura S."/>
        </authorList>
    </citation>
    <scope>NUCLEOTIDE SEQUENCE [LARGE SCALE GENOMIC DNA]</scope>
    <source>
        <strain evidence="5 6">JCM 18538</strain>
    </source>
</reference>
<dbReference type="SUPFAM" id="SSF47240">
    <property type="entry name" value="Ferritin-like"/>
    <property type="match status" value="1"/>
</dbReference>
<feature type="binding site" evidence="3">
    <location>
        <position position="61"/>
    </location>
    <ligand>
        <name>Ca(2+)</name>
        <dbReference type="ChEBI" id="CHEBI:29108"/>
    </ligand>
</feature>
<keyword evidence="2" id="KW-0479">Metal-binding</keyword>
<keyword evidence="6" id="KW-1185">Reference proteome</keyword>
<comment type="cofactor">
    <cofactor evidence="3">
        <name>Ca(2+)</name>
        <dbReference type="ChEBI" id="CHEBI:29108"/>
    </cofactor>
    <text evidence="3">Binds 1 Ca(2+) ion per subunit.</text>
</comment>
<feature type="binding site" evidence="2">
    <location>
        <position position="66"/>
    </location>
    <ligand>
        <name>Mn(2+)</name>
        <dbReference type="ChEBI" id="CHEBI:29035"/>
        <label>2</label>
    </ligand>
</feature>
<dbReference type="GO" id="GO:0046872">
    <property type="term" value="F:metal ion binding"/>
    <property type="evidence" value="ECO:0007669"/>
    <property type="project" value="UniProtKB-KW"/>
</dbReference>
<accession>A0A7I7S608</accession>
<feature type="binding site" evidence="2">
    <location>
        <position position="183"/>
    </location>
    <ligand>
        <name>Mn(2+)</name>
        <dbReference type="ChEBI" id="CHEBI:29035"/>
        <label>1</label>
    </ligand>
</feature>
<dbReference type="InterPro" id="IPR009078">
    <property type="entry name" value="Ferritin-like_SF"/>
</dbReference>
<evidence type="ECO:0000256" key="3">
    <source>
        <dbReference type="PIRSR" id="PIRSR607760-2"/>
    </source>
</evidence>
<feature type="binding site" evidence="3">
    <location>
        <position position="226"/>
    </location>
    <ligand>
        <name>Ca(2+)</name>
        <dbReference type="ChEBI" id="CHEBI:29108"/>
    </ligand>
</feature>
<dbReference type="EMBL" id="AP022593">
    <property type="protein sequence ID" value="BBY51910.1"/>
    <property type="molecule type" value="Genomic_DNA"/>
</dbReference>
<organism evidence="5 6">
    <name type="scientific">Mycolicibacterium arabiense</name>
    <dbReference type="NCBI Taxonomy" id="1286181"/>
    <lineage>
        <taxon>Bacteria</taxon>
        <taxon>Bacillati</taxon>
        <taxon>Actinomycetota</taxon>
        <taxon>Actinomycetes</taxon>
        <taxon>Mycobacteriales</taxon>
        <taxon>Mycobacteriaceae</taxon>
        <taxon>Mycolicibacterium</taxon>
    </lineage>
</organism>
<proteinExistence type="inferred from homology"/>
<name>A0A7I7S608_9MYCO</name>
<dbReference type="RefSeq" id="WP_163923288.1">
    <property type="nucleotide sequence ID" value="NZ_AP022593.1"/>
</dbReference>
<dbReference type="InterPro" id="IPR012347">
    <property type="entry name" value="Ferritin-like"/>
</dbReference>
<feature type="binding site" evidence="3">
    <location>
        <position position="57"/>
    </location>
    <ligand>
        <name>Ca(2+)</name>
        <dbReference type="ChEBI" id="CHEBI:29108"/>
    </ligand>
</feature>
<gene>
    <name evidence="5" type="ORF">MARA_53780</name>
</gene>
<dbReference type="Proteomes" id="UP000467428">
    <property type="component" value="Chromosome"/>
</dbReference>
<feature type="region of interest" description="Disordered" evidence="4">
    <location>
        <begin position="250"/>
        <end position="303"/>
    </location>
</feature>
<dbReference type="Gene3D" id="1.20.1260.10">
    <property type="match status" value="1"/>
</dbReference>
<dbReference type="Pfam" id="PF05067">
    <property type="entry name" value="Mn_catalase"/>
    <property type="match status" value="1"/>
</dbReference>
<comment type="similarity">
    <text evidence="1">Belongs to the manganese catalase family.</text>
</comment>
<geneLocation type="plasmid" evidence="6">
    <name>pjcm18538 dna</name>
</geneLocation>
<keyword evidence="2" id="KW-0464">Manganese</keyword>
<feature type="compositionally biased region" description="Basic and acidic residues" evidence="4">
    <location>
        <begin position="293"/>
        <end position="303"/>
    </location>
</feature>
<keyword evidence="3" id="KW-0106">Calcium</keyword>
<evidence type="ECO:0000313" key="5">
    <source>
        <dbReference type="EMBL" id="BBY51910.1"/>
    </source>
</evidence>
<evidence type="ECO:0000256" key="4">
    <source>
        <dbReference type="SAM" id="MobiDB-lite"/>
    </source>
</evidence>
<feature type="binding site" evidence="3">
    <location>
        <position position="224"/>
    </location>
    <ligand>
        <name>Ca(2+)</name>
        <dbReference type="ChEBI" id="CHEBI:29108"/>
    </ligand>
</feature>
<protein>
    <submittedName>
        <fullName evidence="5">Mn-containing catalase</fullName>
    </submittedName>
</protein>
<feature type="binding site" evidence="2">
    <location>
        <position position="35"/>
    </location>
    <ligand>
        <name>Mn(2+)</name>
        <dbReference type="ChEBI" id="CHEBI:29035"/>
        <label>1</label>
    </ligand>
</feature>
<evidence type="ECO:0000313" key="6">
    <source>
        <dbReference type="Proteomes" id="UP000467428"/>
    </source>
</evidence>
<dbReference type="InterPro" id="IPR007760">
    <property type="entry name" value="Mn_catalase"/>
</dbReference>
<sequence>MFRHTDYMQFDVKPEKPDPVYAQKLQELLGGAYGEMTVTMQYLMQGWNCRIKGKYKDLIMDIATEEIGHVEMIATMIARLLESTPATDSTKNALGDPVVAAVMGGMDPQHAIIAGGAPTLSDSQGVPWNGRYVTASGNLLADFHANVTAEAQGRVQTARLWHMTDDPGVKAMLKFNLARDTYHQNMWLAAIEELQADGLEGVIAPNDLFDEEYEEHAETLWHLSDGPDSDKGRWVNAPLPDGRHTGKFLADPQPLGDMQSGPPPDPKLYVTYDGSLGEPRTPAMGTEKGLMGKLKDAVDPDKT</sequence>
<evidence type="ECO:0000256" key="1">
    <source>
        <dbReference type="ARBA" id="ARBA00007644"/>
    </source>
</evidence>
<dbReference type="InterPro" id="IPR039377">
    <property type="entry name" value="Mn_catalase_dom"/>
</dbReference>
<evidence type="ECO:0000256" key="2">
    <source>
        <dbReference type="PIRSR" id="PIRSR607760-1"/>
    </source>
</evidence>
<dbReference type="KEGG" id="marz:MARA_53780"/>
<comment type="cofactor">
    <cofactor evidence="2">
        <name>Mn(2+)</name>
        <dbReference type="ChEBI" id="CHEBI:29035"/>
    </cofactor>
    <text evidence="2">Binds 2 manganese ions per subunit.</text>
</comment>
<dbReference type="CDD" id="cd01051">
    <property type="entry name" value="Mn_catalase"/>
    <property type="match status" value="1"/>
</dbReference>
<dbReference type="AlphaFoldDB" id="A0A7I7S608"/>
<feature type="binding site" evidence="2">
    <location>
        <position position="69"/>
    </location>
    <ligand>
        <name>Mn(2+)</name>
        <dbReference type="ChEBI" id="CHEBI:29035"/>
        <label>1</label>
    </ligand>
</feature>
<feature type="binding site" evidence="2">
    <location>
        <position position="150"/>
    </location>
    <ligand>
        <name>Mn(2+)</name>
        <dbReference type="ChEBI" id="CHEBI:29035"/>
        <label>1</label>
    </ligand>
</feature>